<evidence type="ECO:0000313" key="2">
    <source>
        <dbReference type="EMBL" id="GMS78990.1"/>
    </source>
</evidence>
<reference evidence="2" key="1">
    <citation type="submission" date="2023-10" db="EMBL/GenBank/DDBJ databases">
        <title>Genome assembly of Pristionchus species.</title>
        <authorList>
            <person name="Yoshida K."/>
            <person name="Sommer R.J."/>
        </authorList>
    </citation>
    <scope>NUCLEOTIDE SEQUENCE</scope>
    <source>
        <strain evidence="2">RS0144</strain>
    </source>
</reference>
<accession>A0AAV5SFQ4</accession>
<proteinExistence type="predicted"/>
<name>A0AAV5SFQ4_9BILA</name>
<dbReference type="AlphaFoldDB" id="A0AAV5SFQ4"/>
<comment type="caution">
    <text evidence="2">The sequence shown here is derived from an EMBL/GenBank/DDBJ whole genome shotgun (WGS) entry which is preliminary data.</text>
</comment>
<dbReference type="EMBL" id="BTSX01000001">
    <property type="protein sequence ID" value="GMS78990.1"/>
    <property type="molecule type" value="Genomic_DNA"/>
</dbReference>
<protein>
    <submittedName>
        <fullName evidence="2">Uncharacterized protein</fullName>
    </submittedName>
</protein>
<organism evidence="2 3">
    <name type="scientific">Pristionchus entomophagus</name>
    <dbReference type="NCBI Taxonomy" id="358040"/>
    <lineage>
        <taxon>Eukaryota</taxon>
        <taxon>Metazoa</taxon>
        <taxon>Ecdysozoa</taxon>
        <taxon>Nematoda</taxon>
        <taxon>Chromadorea</taxon>
        <taxon>Rhabditida</taxon>
        <taxon>Rhabditina</taxon>
        <taxon>Diplogasteromorpha</taxon>
        <taxon>Diplogasteroidea</taxon>
        <taxon>Neodiplogasteridae</taxon>
        <taxon>Pristionchus</taxon>
    </lineage>
</organism>
<feature type="non-terminal residue" evidence="2">
    <location>
        <position position="1"/>
    </location>
</feature>
<evidence type="ECO:0000256" key="1">
    <source>
        <dbReference type="SAM" id="MobiDB-lite"/>
    </source>
</evidence>
<dbReference type="Proteomes" id="UP001432027">
    <property type="component" value="Unassembled WGS sequence"/>
</dbReference>
<keyword evidence="3" id="KW-1185">Reference proteome</keyword>
<evidence type="ECO:0000313" key="3">
    <source>
        <dbReference type="Proteomes" id="UP001432027"/>
    </source>
</evidence>
<sequence length="129" mass="14055">YKTKKTDVPVKNSSSSFSVNLPVPPPLTGSLPQSAFSPTANASRRLPVQMVVRDVKVESDAAGAPYVPQSFSNAGYLPPFSSHSFPMPGYAPPSLPNNVPYAQWQPYFQNDRFGPFLDPQSAQIKPDPF</sequence>
<feature type="region of interest" description="Disordered" evidence="1">
    <location>
        <begin position="1"/>
        <end position="21"/>
    </location>
</feature>
<gene>
    <name evidence="2" type="ORF">PENTCL1PPCAC_1165</name>
</gene>